<dbReference type="RefSeq" id="WP_130432399.1">
    <property type="nucleotide sequence ID" value="NZ_SGXF01000001.1"/>
</dbReference>
<reference evidence="2 3" key="1">
    <citation type="submission" date="2019-02" db="EMBL/GenBank/DDBJ databases">
        <title>Genomic Encyclopedia of Type Strains, Phase IV (KMG-IV): sequencing the most valuable type-strain genomes for metagenomic binning, comparative biology and taxonomic classification.</title>
        <authorList>
            <person name="Goeker M."/>
        </authorList>
    </citation>
    <scope>NUCLEOTIDE SEQUENCE [LARGE SCALE GENOMIC DNA]</scope>
    <source>
        <strain evidence="2 3">DSM 29486</strain>
    </source>
</reference>
<organism evidence="2 3">
    <name type="scientific">Cuneatibacter caecimuris</name>
    <dbReference type="NCBI Taxonomy" id="1796618"/>
    <lineage>
        <taxon>Bacteria</taxon>
        <taxon>Bacillati</taxon>
        <taxon>Bacillota</taxon>
        <taxon>Clostridia</taxon>
        <taxon>Lachnospirales</taxon>
        <taxon>Lachnospiraceae</taxon>
        <taxon>Cuneatibacter</taxon>
    </lineage>
</organism>
<dbReference type="Proteomes" id="UP000292927">
    <property type="component" value="Unassembled WGS sequence"/>
</dbReference>
<dbReference type="Gene3D" id="1.10.10.10">
    <property type="entry name" value="Winged helix-like DNA-binding domain superfamily/Winged helix DNA-binding domain"/>
    <property type="match status" value="1"/>
</dbReference>
<dbReference type="SUPFAM" id="SSF46894">
    <property type="entry name" value="C-terminal effector domain of the bipartite response regulators"/>
    <property type="match status" value="1"/>
</dbReference>
<dbReference type="OrthoDB" id="1971735at2"/>
<name>A0A4Q7PSF5_9FIRM</name>
<dbReference type="InterPro" id="IPR016032">
    <property type="entry name" value="Sig_transdc_resp-reg_C-effctor"/>
</dbReference>
<evidence type="ECO:0000313" key="2">
    <source>
        <dbReference type="EMBL" id="RZT02220.1"/>
    </source>
</evidence>
<dbReference type="GO" id="GO:0003700">
    <property type="term" value="F:DNA-binding transcription factor activity"/>
    <property type="evidence" value="ECO:0007669"/>
    <property type="project" value="InterPro"/>
</dbReference>
<proteinExistence type="predicted"/>
<feature type="domain" description="Sporulation initiation factor Spo0A C-terminal" evidence="1">
    <location>
        <begin position="8"/>
        <end position="108"/>
    </location>
</feature>
<evidence type="ECO:0000313" key="3">
    <source>
        <dbReference type="Proteomes" id="UP000292927"/>
    </source>
</evidence>
<dbReference type="GO" id="GO:0003743">
    <property type="term" value="F:translation initiation factor activity"/>
    <property type="evidence" value="ECO:0007669"/>
    <property type="project" value="UniProtKB-KW"/>
</dbReference>
<dbReference type="InterPro" id="IPR014879">
    <property type="entry name" value="Spo0A_C"/>
</dbReference>
<dbReference type="GO" id="GO:0003677">
    <property type="term" value="F:DNA binding"/>
    <property type="evidence" value="ECO:0007669"/>
    <property type="project" value="InterPro"/>
</dbReference>
<comment type="caution">
    <text evidence="2">The sequence shown here is derived from an EMBL/GenBank/DDBJ whole genome shotgun (WGS) entry which is preliminary data.</text>
</comment>
<protein>
    <submittedName>
        <fullName evidence="2">Sporulation initiation factor Spo0A-like protein</fullName>
    </submittedName>
</protein>
<keyword evidence="2" id="KW-0396">Initiation factor</keyword>
<keyword evidence="2" id="KW-0648">Protein biosynthesis</keyword>
<dbReference type="InterPro" id="IPR036388">
    <property type="entry name" value="WH-like_DNA-bd_sf"/>
</dbReference>
<dbReference type="GO" id="GO:0005737">
    <property type="term" value="C:cytoplasm"/>
    <property type="evidence" value="ECO:0007669"/>
    <property type="project" value="InterPro"/>
</dbReference>
<dbReference type="EMBL" id="SGXF01000001">
    <property type="protein sequence ID" value="RZT02220.1"/>
    <property type="molecule type" value="Genomic_DNA"/>
</dbReference>
<dbReference type="AlphaFoldDB" id="A0A4Q7PSF5"/>
<dbReference type="GO" id="GO:0042173">
    <property type="term" value="P:regulation of sporulation resulting in formation of a cellular spore"/>
    <property type="evidence" value="ECO:0007669"/>
    <property type="project" value="InterPro"/>
</dbReference>
<dbReference type="GO" id="GO:0005509">
    <property type="term" value="F:calcium ion binding"/>
    <property type="evidence" value="ECO:0007669"/>
    <property type="project" value="InterPro"/>
</dbReference>
<evidence type="ECO:0000259" key="1">
    <source>
        <dbReference type="Pfam" id="PF08769"/>
    </source>
</evidence>
<keyword evidence="3" id="KW-1185">Reference proteome</keyword>
<dbReference type="Pfam" id="PF08769">
    <property type="entry name" value="Spo0A_C"/>
    <property type="match status" value="1"/>
</dbReference>
<gene>
    <name evidence="2" type="ORF">EV209_0329</name>
</gene>
<sequence>MVVDEGDVKELLRRLGVNATYKGYYYVSAAVMLAVEDEQVLEFMSKKVYSGVAEIYHTSVSCVERDIRTVKRRMLESGNDKLLQNIFGYVPAGRIENGYMISMLADYLMKMKADDWEYGFQRFSGMTCLIG</sequence>
<accession>A0A4Q7PSF5</accession>